<evidence type="ECO:0000256" key="7">
    <source>
        <dbReference type="ARBA" id="ARBA00022801"/>
    </source>
</evidence>
<protein>
    <recommendedName>
        <fullName evidence="15">Formamidopyrimidine-DNA glycosylase</fullName>
        <shortName evidence="15">Fapy-DNA glycosylase</shortName>
        <ecNumber evidence="15">3.2.2.23</ecNumber>
    </recommendedName>
    <alternativeName>
        <fullName evidence="15">DNA-(apurinic or apyrimidinic site) lyase MutM</fullName>
        <shortName evidence="15">AP lyase MutM</shortName>
        <ecNumber evidence="15">4.2.99.18</ecNumber>
    </alternativeName>
</protein>
<dbReference type="GO" id="GO:0006284">
    <property type="term" value="P:base-excision repair"/>
    <property type="evidence" value="ECO:0007669"/>
    <property type="project" value="InterPro"/>
</dbReference>
<keyword evidence="10 15" id="KW-0234">DNA repair</keyword>
<evidence type="ECO:0000259" key="17">
    <source>
        <dbReference type="PROSITE" id="PS51068"/>
    </source>
</evidence>
<dbReference type="EC" id="4.2.99.18" evidence="15"/>
<dbReference type="InterPro" id="IPR010979">
    <property type="entry name" value="Ribosomal_uS13-like_H2TH"/>
</dbReference>
<dbReference type="PANTHER" id="PTHR22993:SF9">
    <property type="entry name" value="FORMAMIDOPYRIMIDINE-DNA GLYCOSYLASE"/>
    <property type="match status" value="1"/>
</dbReference>
<feature type="binding site" evidence="15">
    <location>
        <position position="90"/>
    </location>
    <ligand>
        <name>DNA</name>
        <dbReference type="ChEBI" id="CHEBI:16991"/>
    </ligand>
</feature>
<keyword evidence="8 15" id="KW-0862">Zinc</keyword>
<evidence type="ECO:0000256" key="5">
    <source>
        <dbReference type="ARBA" id="ARBA00022763"/>
    </source>
</evidence>
<keyword evidence="13 15" id="KW-0326">Glycosidase</keyword>
<evidence type="ECO:0000256" key="10">
    <source>
        <dbReference type="ARBA" id="ARBA00023204"/>
    </source>
</evidence>
<dbReference type="SUPFAM" id="SSF46946">
    <property type="entry name" value="S13-like H2TH domain"/>
    <property type="match status" value="1"/>
</dbReference>
<dbReference type="OrthoDB" id="9800855at2"/>
<dbReference type="InterPro" id="IPR012319">
    <property type="entry name" value="FPG_cat"/>
</dbReference>
<dbReference type="SUPFAM" id="SSF57716">
    <property type="entry name" value="Glucocorticoid receptor-like (DNA-binding domain)"/>
    <property type="match status" value="1"/>
</dbReference>
<evidence type="ECO:0000256" key="9">
    <source>
        <dbReference type="ARBA" id="ARBA00023125"/>
    </source>
</evidence>
<evidence type="ECO:0000256" key="1">
    <source>
        <dbReference type="ARBA" id="ARBA00001668"/>
    </source>
</evidence>
<dbReference type="FunFam" id="1.10.8.50:FF:000003">
    <property type="entry name" value="Formamidopyrimidine-DNA glycosylase"/>
    <property type="match status" value="1"/>
</dbReference>
<evidence type="ECO:0000256" key="2">
    <source>
        <dbReference type="ARBA" id="ARBA00009409"/>
    </source>
</evidence>
<dbReference type="GO" id="GO:0034039">
    <property type="term" value="F:8-oxo-7,8-dihydroguanine DNA N-glycosylase activity"/>
    <property type="evidence" value="ECO:0007669"/>
    <property type="project" value="TreeGrafter"/>
</dbReference>
<comment type="caution">
    <text evidence="18">The sequence shown here is derived from an EMBL/GenBank/DDBJ whole genome shotgun (WGS) entry which is preliminary data.</text>
</comment>
<dbReference type="RefSeq" id="WP_136131251.1">
    <property type="nucleotide sequence ID" value="NZ_PDKT01000005.1"/>
</dbReference>
<dbReference type="PANTHER" id="PTHR22993">
    <property type="entry name" value="FORMAMIDOPYRIMIDINE-DNA GLYCOSYLASE"/>
    <property type="match status" value="1"/>
</dbReference>
<feature type="binding site" evidence="15">
    <location>
        <position position="109"/>
    </location>
    <ligand>
        <name>DNA</name>
        <dbReference type="ChEBI" id="CHEBI:16991"/>
    </ligand>
</feature>
<dbReference type="GO" id="GO:0140078">
    <property type="term" value="F:class I DNA-(apurinic or apyrimidinic site) endonuclease activity"/>
    <property type="evidence" value="ECO:0007669"/>
    <property type="project" value="UniProtKB-EC"/>
</dbReference>
<evidence type="ECO:0000259" key="16">
    <source>
        <dbReference type="PROSITE" id="PS51066"/>
    </source>
</evidence>
<dbReference type="CDD" id="cd08966">
    <property type="entry name" value="EcFpg-like_N"/>
    <property type="match status" value="1"/>
</dbReference>
<evidence type="ECO:0000256" key="6">
    <source>
        <dbReference type="ARBA" id="ARBA00022771"/>
    </source>
</evidence>
<dbReference type="PROSITE" id="PS01242">
    <property type="entry name" value="ZF_FPG_1"/>
    <property type="match status" value="1"/>
</dbReference>
<dbReference type="Gene3D" id="3.20.190.10">
    <property type="entry name" value="MutM-like, N-terminal"/>
    <property type="match status" value="1"/>
</dbReference>
<evidence type="ECO:0000256" key="4">
    <source>
        <dbReference type="ARBA" id="ARBA00022723"/>
    </source>
</evidence>
<dbReference type="PROSITE" id="PS51066">
    <property type="entry name" value="ZF_FPG_2"/>
    <property type="match status" value="1"/>
</dbReference>
<feature type="binding site" evidence="15">
    <location>
        <position position="150"/>
    </location>
    <ligand>
        <name>DNA</name>
        <dbReference type="ChEBI" id="CHEBI:16991"/>
    </ligand>
</feature>
<dbReference type="InterPro" id="IPR035937">
    <property type="entry name" value="FPG_N"/>
</dbReference>
<comment type="function">
    <text evidence="15">Involved in base excision repair of DNA damaged by oxidation or by mutagenic agents. Acts as DNA glycosylase that recognizes and removes damaged bases. Has a preference for oxidized purines, such as 7,8-dihydro-8-oxoguanine (8-oxoG). Has AP (apurinic/apyrimidinic) lyase activity and introduces nicks in the DNA strand. Cleaves the DNA backbone by beta-delta elimination to generate a single-strand break at the site of the removed base with both 3'- and 5'-phosphates.</text>
</comment>
<keyword evidence="4 15" id="KW-0479">Metal-binding</keyword>
<dbReference type="NCBIfam" id="TIGR00577">
    <property type="entry name" value="fpg"/>
    <property type="match status" value="1"/>
</dbReference>
<comment type="catalytic activity">
    <reaction evidence="14 15">
        <text>2'-deoxyribonucleotide-(2'-deoxyribose 5'-phosphate)-2'-deoxyribonucleotide-DNA = a 3'-end 2'-deoxyribonucleotide-(2,3-dehydro-2,3-deoxyribose 5'-phosphate)-DNA + a 5'-end 5'-phospho-2'-deoxyribonucleoside-DNA + H(+)</text>
        <dbReference type="Rhea" id="RHEA:66592"/>
        <dbReference type="Rhea" id="RHEA-COMP:13180"/>
        <dbReference type="Rhea" id="RHEA-COMP:16897"/>
        <dbReference type="Rhea" id="RHEA-COMP:17067"/>
        <dbReference type="ChEBI" id="CHEBI:15378"/>
        <dbReference type="ChEBI" id="CHEBI:136412"/>
        <dbReference type="ChEBI" id="CHEBI:157695"/>
        <dbReference type="ChEBI" id="CHEBI:167181"/>
        <dbReference type="EC" id="4.2.99.18"/>
    </reaction>
</comment>
<keyword evidence="11 15" id="KW-0456">Lyase</keyword>
<keyword evidence="7 15" id="KW-0378">Hydrolase</keyword>
<comment type="similarity">
    <text evidence="2 15">Belongs to the FPG family.</text>
</comment>
<dbReference type="SMART" id="SM00898">
    <property type="entry name" value="Fapy_DNA_glyco"/>
    <property type="match status" value="1"/>
</dbReference>
<feature type="domain" description="FPG-type" evidence="16">
    <location>
        <begin position="235"/>
        <end position="269"/>
    </location>
</feature>
<dbReference type="Pfam" id="PF01149">
    <property type="entry name" value="Fapy_DNA_glyco"/>
    <property type="match status" value="1"/>
</dbReference>
<name>A0A2P5SZF8_9GAMM</name>
<evidence type="ECO:0000256" key="8">
    <source>
        <dbReference type="ARBA" id="ARBA00022833"/>
    </source>
</evidence>
<feature type="active site" description="Proton donor; for beta-elimination activity" evidence="15">
    <location>
        <position position="57"/>
    </location>
</feature>
<dbReference type="InterPro" id="IPR020629">
    <property type="entry name" value="FPG_Glyclase"/>
</dbReference>
<dbReference type="Pfam" id="PF06831">
    <property type="entry name" value="H2TH"/>
    <property type="match status" value="1"/>
</dbReference>
<dbReference type="InterPro" id="IPR015887">
    <property type="entry name" value="DNA_glyclase_Znf_dom_DNA_BS"/>
</dbReference>
<evidence type="ECO:0000313" key="18">
    <source>
        <dbReference type="EMBL" id="PPI87728.1"/>
    </source>
</evidence>
<keyword evidence="6 15" id="KW-0863">Zinc-finger</keyword>
<dbReference type="GO" id="GO:0008270">
    <property type="term" value="F:zinc ion binding"/>
    <property type="evidence" value="ECO:0007669"/>
    <property type="project" value="UniProtKB-UniRule"/>
</dbReference>
<dbReference type="AlphaFoldDB" id="A0A2P5SZF8"/>
<dbReference type="InterPro" id="IPR015886">
    <property type="entry name" value="H2TH_FPG"/>
</dbReference>
<evidence type="ECO:0000256" key="11">
    <source>
        <dbReference type="ARBA" id="ARBA00023239"/>
    </source>
</evidence>
<dbReference type="FunFam" id="3.20.190.10:FF:000001">
    <property type="entry name" value="Formamidopyrimidine-DNA glycosylase"/>
    <property type="match status" value="1"/>
</dbReference>
<proteinExistence type="inferred from homology"/>
<gene>
    <name evidence="15" type="primary">mutM</name>
    <name evidence="15" type="synonym">fpg</name>
    <name evidence="18" type="ORF">CRV12_03345</name>
</gene>
<comment type="catalytic activity">
    <reaction evidence="1 15">
        <text>Hydrolysis of DNA containing ring-opened 7-methylguanine residues, releasing 2,6-diamino-4-hydroxy-5-(N-methyl)formamidopyrimidine.</text>
        <dbReference type="EC" id="3.2.2.23"/>
    </reaction>
</comment>
<evidence type="ECO:0000256" key="14">
    <source>
        <dbReference type="ARBA" id="ARBA00044632"/>
    </source>
</evidence>
<comment type="cofactor">
    <cofactor evidence="15">
        <name>Zn(2+)</name>
        <dbReference type="ChEBI" id="CHEBI:29105"/>
    </cofactor>
    <text evidence="15">Binds 1 zinc ion per subunit.</text>
</comment>
<dbReference type="Gene3D" id="1.10.8.50">
    <property type="match status" value="1"/>
</dbReference>
<feature type="active site" description="Proton donor" evidence="15">
    <location>
        <position position="3"/>
    </location>
</feature>
<dbReference type="EMBL" id="PDKT01000005">
    <property type="protein sequence ID" value="PPI87728.1"/>
    <property type="molecule type" value="Genomic_DNA"/>
</dbReference>
<evidence type="ECO:0000256" key="15">
    <source>
        <dbReference type="HAMAP-Rule" id="MF_00103"/>
    </source>
</evidence>
<keyword evidence="5 15" id="KW-0227">DNA damage</keyword>
<dbReference type="GO" id="GO:0003684">
    <property type="term" value="F:damaged DNA binding"/>
    <property type="evidence" value="ECO:0007669"/>
    <property type="project" value="InterPro"/>
</dbReference>
<dbReference type="Proteomes" id="UP000296153">
    <property type="component" value="Unassembled WGS sequence"/>
</dbReference>
<organism evidence="18 19">
    <name type="scientific">Candidatus Pantoea edessiphila</name>
    <dbReference type="NCBI Taxonomy" id="2044610"/>
    <lineage>
        <taxon>Bacteria</taxon>
        <taxon>Pseudomonadati</taxon>
        <taxon>Pseudomonadota</taxon>
        <taxon>Gammaproteobacteria</taxon>
        <taxon>Enterobacterales</taxon>
        <taxon>Erwiniaceae</taxon>
        <taxon>Pantoea</taxon>
    </lineage>
</organism>
<dbReference type="EC" id="3.2.2.23" evidence="15"/>
<keyword evidence="12 15" id="KW-0511">Multifunctional enzyme</keyword>
<feature type="active site" description="Proton donor; for delta-elimination activity" evidence="15">
    <location>
        <position position="259"/>
    </location>
</feature>
<evidence type="ECO:0000256" key="3">
    <source>
        <dbReference type="ARBA" id="ARBA00011245"/>
    </source>
</evidence>
<dbReference type="SUPFAM" id="SSF81624">
    <property type="entry name" value="N-terminal domain of MutM-like DNA repair proteins"/>
    <property type="match status" value="1"/>
</dbReference>
<evidence type="ECO:0000256" key="13">
    <source>
        <dbReference type="ARBA" id="ARBA00023295"/>
    </source>
</evidence>
<evidence type="ECO:0000256" key="12">
    <source>
        <dbReference type="ARBA" id="ARBA00023268"/>
    </source>
</evidence>
<keyword evidence="9 15" id="KW-0238">DNA-binding</keyword>
<comment type="subunit">
    <text evidence="3 15">Monomer.</text>
</comment>
<feature type="active site" description="Schiff-base intermediate with DNA" evidence="15">
    <location>
        <position position="2"/>
    </location>
</feature>
<evidence type="ECO:0000313" key="19">
    <source>
        <dbReference type="Proteomes" id="UP000296153"/>
    </source>
</evidence>
<dbReference type="HAMAP" id="MF_00103">
    <property type="entry name" value="Fapy_DNA_glycosyl"/>
    <property type="match status" value="1"/>
</dbReference>
<dbReference type="NCBIfam" id="NF002211">
    <property type="entry name" value="PRK01103.1"/>
    <property type="match status" value="1"/>
</dbReference>
<dbReference type="PROSITE" id="PS51068">
    <property type="entry name" value="FPG_CAT"/>
    <property type="match status" value="1"/>
</dbReference>
<feature type="domain" description="Formamidopyrimidine-DNA glycosylase catalytic" evidence="17">
    <location>
        <begin position="2"/>
        <end position="112"/>
    </location>
</feature>
<sequence length="269" mass="31289">MPELPEIEACRRNIEPYLINQVIDYAVVRNLSLRWPISKEILNIRNQFIFSIKRRAKYLLIQLQHGWIIIHFGMSGRLMLLNQYEYPQKHDHIDIFMKNKIILRYTDQRRFGACLWVDNLSTHFLFKHLGLEPLSEEFNSQYLVNKLNLKKTSIKQSIMNNKIVVGIGNIYANESLFATGILPSRCSMHLSRKEIQLLVKNIKLILLNAIEEGGTTLRNFLQSDGKPGGFANKLKVYGRAKKPCLECGALIIKEKYKGRSSYWCQECQS</sequence>
<dbReference type="SMART" id="SM01232">
    <property type="entry name" value="H2TH"/>
    <property type="match status" value="1"/>
</dbReference>
<dbReference type="InterPro" id="IPR000214">
    <property type="entry name" value="Znf_DNA_glyclase/AP_lyase"/>
</dbReference>
<reference evidence="18 19" key="1">
    <citation type="journal article" date="2018" name="Genome Biol. Evol.">
        <title>Cladogenesis and Genomic Streamlining in Extracellular Endosymbionts of Tropical Stink Bugs.</title>
        <authorList>
            <person name="Otero-Bravo A."/>
            <person name="Goffredi S."/>
            <person name="Sabree Z.L."/>
        </authorList>
    </citation>
    <scope>NUCLEOTIDE SEQUENCE [LARGE SCALE GENOMIC DNA]</scope>
    <source>
        <strain evidence="18 19">SoEE</strain>
    </source>
</reference>
<accession>A0A2P5SZF8</accession>